<feature type="region of interest" description="Disordered" evidence="1">
    <location>
        <begin position="357"/>
        <end position="395"/>
    </location>
</feature>
<dbReference type="GO" id="GO:0000462">
    <property type="term" value="P:maturation of SSU-rRNA from tricistronic rRNA transcript (SSU-rRNA, 5.8S rRNA, LSU-rRNA)"/>
    <property type="evidence" value="ECO:0007669"/>
    <property type="project" value="TreeGrafter"/>
</dbReference>
<proteinExistence type="predicted"/>
<feature type="compositionally biased region" description="Acidic residues" evidence="1">
    <location>
        <begin position="370"/>
        <end position="389"/>
    </location>
</feature>
<evidence type="ECO:0000259" key="2">
    <source>
        <dbReference type="SMART" id="SM00785"/>
    </source>
</evidence>
<dbReference type="GO" id="GO:0005634">
    <property type="term" value="C:nucleus"/>
    <property type="evidence" value="ECO:0007669"/>
    <property type="project" value="InterPro"/>
</dbReference>
<dbReference type="InParanoid" id="A0A024FX96"/>
<evidence type="ECO:0000259" key="3">
    <source>
        <dbReference type="SMART" id="SM01362"/>
    </source>
</evidence>
<evidence type="ECO:0000313" key="5">
    <source>
        <dbReference type="Proteomes" id="UP000053237"/>
    </source>
</evidence>
<dbReference type="SUPFAM" id="SSF52540">
    <property type="entry name" value="P-loop containing nucleoside triphosphate hydrolases"/>
    <property type="match status" value="1"/>
</dbReference>
<feature type="region of interest" description="Disordered" evidence="1">
    <location>
        <begin position="973"/>
        <end position="1002"/>
    </location>
</feature>
<organism evidence="4 5">
    <name type="scientific">Albugo candida</name>
    <dbReference type="NCBI Taxonomy" id="65357"/>
    <lineage>
        <taxon>Eukaryota</taxon>
        <taxon>Sar</taxon>
        <taxon>Stramenopiles</taxon>
        <taxon>Oomycota</taxon>
        <taxon>Peronosporomycetes</taxon>
        <taxon>Albuginales</taxon>
        <taxon>Albuginaceae</taxon>
        <taxon>Albugo</taxon>
    </lineage>
</organism>
<feature type="region of interest" description="Disordered" evidence="1">
    <location>
        <begin position="554"/>
        <end position="574"/>
    </location>
</feature>
<dbReference type="SMART" id="SM01362">
    <property type="entry name" value="DUF663"/>
    <property type="match status" value="1"/>
</dbReference>
<gene>
    <name evidence="4" type="ORF">BN9_130380</name>
</gene>
<dbReference type="OrthoDB" id="10260897at2759"/>
<reference evidence="4 5" key="1">
    <citation type="submission" date="2012-05" db="EMBL/GenBank/DDBJ databases">
        <title>Recombination and specialization in a pathogen metapopulation.</title>
        <authorList>
            <person name="Gardiner A."/>
            <person name="Kemen E."/>
            <person name="Schultz-Larsen T."/>
            <person name="MacLean D."/>
            <person name="Van Oosterhout C."/>
            <person name="Jones J.D.G."/>
        </authorList>
    </citation>
    <scope>NUCLEOTIDE SEQUENCE [LARGE SCALE GENOMIC DNA]</scope>
    <source>
        <strain evidence="4 5">Ac Nc2</strain>
    </source>
</reference>
<dbReference type="FunCoup" id="A0A024FX96">
    <property type="interactions" value="716"/>
</dbReference>
<name>A0A024FX96_9STRA</name>
<feature type="region of interest" description="Disordered" evidence="1">
    <location>
        <begin position="304"/>
        <end position="344"/>
    </location>
</feature>
<feature type="compositionally biased region" description="Acidic residues" evidence="1">
    <location>
        <begin position="315"/>
        <end position="328"/>
    </location>
</feature>
<dbReference type="Proteomes" id="UP000053237">
    <property type="component" value="Unassembled WGS sequence"/>
</dbReference>
<dbReference type="AlphaFoldDB" id="A0A024FX96"/>
<feature type="domain" description="Ribosome biogenesis protein BMS1/TSR1 C-terminal" evidence="3">
    <location>
        <begin position="539"/>
        <end position="837"/>
    </location>
</feature>
<dbReference type="SMART" id="SM00785">
    <property type="entry name" value="AARP2CN"/>
    <property type="match status" value="1"/>
</dbReference>
<feature type="compositionally biased region" description="Acidic residues" evidence="1">
    <location>
        <begin position="562"/>
        <end position="574"/>
    </location>
</feature>
<dbReference type="GO" id="GO:0034511">
    <property type="term" value="F:U3 snoRNA binding"/>
    <property type="evidence" value="ECO:0007669"/>
    <property type="project" value="TreeGrafter"/>
</dbReference>
<dbReference type="GO" id="GO:0000479">
    <property type="term" value="P:endonucleolytic cleavage of tricistronic rRNA transcript (SSU-rRNA, 5.8S rRNA, LSU-rRNA)"/>
    <property type="evidence" value="ECO:0007669"/>
    <property type="project" value="TreeGrafter"/>
</dbReference>
<protein>
    <submittedName>
        <fullName evidence="4">Uncharacterized protein</fullName>
    </submittedName>
</protein>
<comment type="caution">
    <text evidence="4">The sequence shown here is derived from an EMBL/GenBank/DDBJ whole genome shotgun (WGS) entry which is preliminary data.</text>
</comment>
<dbReference type="InterPro" id="IPR039761">
    <property type="entry name" value="Bms1/Tsr1"/>
</dbReference>
<evidence type="ECO:0000256" key="1">
    <source>
        <dbReference type="SAM" id="MobiDB-lite"/>
    </source>
</evidence>
<feature type="compositionally biased region" description="Basic residues" evidence="1">
    <location>
        <begin position="986"/>
        <end position="1002"/>
    </location>
</feature>
<dbReference type="Pfam" id="PF04950">
    <property type="entry name" value="RIBIOP_C"/>
    <property type="match status" value="1"/>
</dbReference>
<dbReference type="EMBL" id="CAIX01001130">
    <property type="protein sequence ID" value="CCI11502.1"/>
    <property type="molecule type" value="Genomic_DNA"/>
</dbReference>
<keyword evidence="5" id="KW-1185">Reference proteome</keyword>
<dbReference type="GO" id="GO:0003924">
    <property type="term" value="F:GTPase activity"/>
    <property type="evidence" value="ECO:0007669"/>
    <property type="project" value="TreeGrafter"/>
</dbReference>
<dbReference type="InterPro" id="IPR027417">
    <property type="entry name" value="P-loop_NTPase"/>
</dbReference>
<feature type="compositionally biased region" description="Basic and acidic residues" evidence="1">
    <location>
        <begin position="973"/>
        <end position="985"/>
    </location>
</feature>
<dbReference type="InterPro" id="IPR012948">
    <property type="entry name" value="AARP2CN"/>
</dbReference>
<dbReference type="GO" id="GO:0005525">
    <property type="term" value="F:GTP binding"/>
    <property type="evidence" value="ECO:0007669"/>
    <property type="project" value="TreeGrafter"/>
</dbReference>
<dbReference type="Gene3D" id="3.40.50.300">
    <property type="entry name" value="P-loop containing nucleotide triphosphate hydrolases"/>
    <property type="match status" value="1"/>
</dbReference>
<dbReference type="InterPro" id="IPR007034">
    <property type="entry name" value="BMS1_TSR1_C"/>
</dbReference>
<evidence type="ECO:0000313" key="4">
    <source>
        <dbReference type="EMBL" id="CCI11502.1"/>
    </source>
</evidence>
<dbReference type="STRING" id="65357.A0A024FX96"/>
<accession>A0A024FX96</accession>
<dbReference type="Pfam" id="PF08142">
    <property type="entry name" value="AARP2CN"/>
    <property type="match status" value="1"/>
</dbReference>
<dbReference type="GO" id="GO:0030686">
    <property type="term" value="C:90S preribosome"/>
    <property type="evidence" value="ECO:0007669"/>
    <property type="project" value="TreeGrafter"/>
</dbReference>
<dbReference type="PANTHER" id="PTHR12858:SF2">
    <property type="entry name" value="RIBOSOME BIOGENESIS PROTEIN BMS1 HOMOLOG"/>
    <property type="match status" value="1"/>
</dbReference>
<sequence length="1002" mass="115175">MITGKDRRITLVECPNDLNGAIDIAKVADLVLLMIDASFGFEMETFEFLNILQTVGFPKVMGILTNLDTFKKNKTLRTTKKRLKNRFWTEIYQGAKLFYFSGLYGNKYPKSEINNLALYIARMKFRPLTWRSAHPFMLVDRFEDLTHPDEIQRNPLVDRKISLYGYLRGSHLKPDMMIHIAGVGDFFMDNVIALRDPCPLPSQSDTSQKKHLSQKDVVLYAPMADVGNVVYDKDAMYINLSRLNYTDPSDDIVDDGTEDAVVKDEHKNEGIEMMQNLQKIQTGLDERLDVASLPIFKGAIPIRSDQVTAETSGDSTDDESGSDSDENDTSNVTQNGIKMPVETIVHDKVSGRIRRQAVFDTEMAQGDQSSSEEEDEEEDDEEEEEEITQEESHVRWKEGMAKRAATHFLESRSELNLMEIVYGDSKVPKEQSHTEIIEPDDDFFRVKRKGPLEKCDSEFWDAIDCAKTSYDKTEIQDWTTLEKLQSIRNRFVTGNWKRNSSNELDEECLDDNEAYGDFQDLECGDHTTDKDEMTTCALNVKTDQQVREMMREEKAKKFATTDQEDPQDAEEENDPEMKQLIQEAKHLREEHALRTAEEFGEEGEAMRLQLEGFRNGLYARIEISGVPSEFITFHNPENPIIVGGLPNGEQNLGLVRMRFKKHRWHSKILKTNDPLVFSIGWRRFQSLPIYSVEDQNERHRYLKYTPEHMHCCATIYGPVTPPNTGVIAFQRLSSTFDGFRVSGTGVVLEVNHTFHVVKKLKLIGMPSEIHKHTAFIKGMFNSELEVAKFQGASIRTVSGIRGRVKKAIQGTKGDFRATFEDKILKSDIVFCRTWVPVEPKRFYNPVTSLLSKEEAVSLMKTTFDIRKAEKIKVPVKKDSLYKPIQRTERKFAALNIPRKLQANLPFASKPSVDKKKSKQSYLSKRAVVLEPDEKKKVAFMQQVKVVKRDRIATRKSQQSQRIALSLKRKAREEAKFDSVHREEKRQRYRAQGKQQARQKARE</sequence>
<dbReference type="PANTHER" id="PTHR12858">
    <property type="entry name" value="RIBOSOME BIOGENESIS PROTEIN"/>
    <property type="match status" value="1"/>
</dbReference>
<feature type="domain" description="AARP2CN" evidence="2">
    <location>
        <begin position="112"/>
        <end position="198"/>
    </location>
</feature>